<dbReference type="GO" id="GO:0006273">
    <property type="term" value="P:lagging strand elongation"/>
    <property type="evidence" value="ECO:0007669"/>
    <property type="project" value="TreeGrafter"/>
</dbReference>
<dbReference type="GO" id="GO:0006310">
    <property type="term" value="P:DNA recombination"/>
    <property type="evidence" value="ECO:0007669"/>
    <property type="project" value="UniProtKB-KW"/>
</dbReference>
<feature type="region of interest" description="Disordered" evidence="6">
    <location>
        <begin position="1"/>
        <end position="58"/>
    </location>
</feature>
<comment type="similarity">
    <text evidence="1">Belongs to the ATP-dependent DNA ligase family.</text>
</comment>
<keyword evidence="3" id="KW-0227">DNA damage</keyword>
<evidence type="ECO:0000256" key="4">
    <source>
        <dbReference type="ARBA" id="ARBA00023172"/>
    </source>
</evidence>
<accession>A0A7S0ZY45</accession>
<evidence type="ECO:0000256" key="2">
    <source>
        <dbReference type="ARBA" id="ARBA00022598"/>
    </source>
</evidence>
<dbReference type="EMBL" id="HBFQ01015581">
    <property type="protein sequence ID" value="CAD8836431.1"/>
    <property type="molecule type" value="Transcribed_RNA"/>
</dbReference>
<dbReference type="GO" id="GO:0006281">
    <property type="term" value="P:DNA repair"/>
    <property type="evidence" value="ECO:0007669"/>
    <property type="project" value="UniProtKB-KW"/>
</dbReference>
<keyword evidence="5" id="KW-0234">DNA repair</keyword>
<gene>
    <name evidence="7" type="ORF">NSCI0253_LOCUS10779</name>
</gene>
<evidence type="ECO:0000256" key="6">
    <source>
        <dbReference type="SAM" id="MobiDB-lite"/>
    </source>
</evidence>
<dbReference type="SUPFAM" id="SSF117018">
    <property type="entry name" value="ATP-dependent DNA ligase DNA-binding domain"/>
    <property type="match status" value="1"/>
</dbReference>
<evidence type="ECO:0000256" key="5">
    <source>
        <dbReference type="ARBA" id="ARBA00023204"/>
    </source>
</evidence>
<dbReference type="GO" id="GO:0003677">
    <property type="term" value="F:DNA binding"/>
    <property type="evidence" value="ECO:0007669"/>
    <property type="project" value="InterPro"/>
</dbReference>
<dbReference type="Gene3D" id="1.10.3260.10">
    <property type="entry name" value="DNA ligase, ATP-dependent, N-terminal domain"/>
    <property type="match status" value="1"/>
</dbReference>
<dbReference type="AlphaFoldDB" id="A0A7S0ZY45"/>
<keyword evidence="4" id="KW-0233">DNA recombination</keyword>
<evidence type="ECO:0000313" key="7">
    <source>
        <dbReference type="EMBL" id="CAD8836431.1"/>
    </source>
</evidence>
<dbReference type="Gene3D" id="3.30.470.30">
    <property type="entry name" value="DNA ligase/mRNA capping enzyme"/>
    <property type="match status" value="1"/>
</dbReference>
<proteinExistence type="inferred from homology"/>
<evidence type="ECO:0000256" key="1">
    <source>
        <dbReference type="ARBA" id="ARBA00007572"/>
    </source>
</evidence>
<feature type="compositionally biased region" description="Polar residues" evidence="6">
    <location>
        <begin position="472"/>
        <end position="492"/>
    </location>
</feature>
<dbReference type="PANTHER" id="PTHR45674">
    <property type="entry name" value="DNA LIGASE 1/3 FAMILY MEMBER"/>
    <property type="match status" value="1"/>
</dbReference>
<feature type="region of interest" description="Disordered" evidence="6">
    <location>
        <begin position="468"/>
        <end position="494"/>
    </location>
</feature>
<dbReference type="SUPFAM" id="SSF56091">
    <property type="entry name" value="DNA ligase/mRNA capping enzyme, catalytic domain"/>
    <property type="match status" value="1"/>
</dbReference>
<protein>
    <recommendedName>
        <fullName evidence="8">ATP-dependent DNA ligase family profile domain-containing protein</fullName>
    </recommendedName>
</protein>
<feature type="compositionally biased region" description="Basic and acidic residues" evidence="6">
    <location>
        <begin position="41"/>
        <end position="58"/>
    </location>
</feature>
<name>A0A7S0ZY45_NOCSC</name>
<organism evidence="7">
    <name type="scientific">Noctiluca scintillans</name>
    <name type="common">Sea sparkle</name>
    <name type="synonym">Red tide dinoflagellate</name>
    <dbReference type="NCBI Taxonomy" id="2966"/>
    <lineage>
        <taxon>Eukaryota</taxon>
        <taxon>Sar</taxon>
        <taxon>Alveolata</taxon>
        <taxon>Dinophyceae</taxon>
        <taxon>Noctilucales</taxon>
        <taxon>Noctilucaceae</taxon>
        <taxon>Noctiluca</taxon>
    </lineage>
</organism>
<dbReference type="InterPro" id="IPR050191">
    <property type="entry name" value="ATP-dep_DNA_ligase"/>
</dbReference>
<evidence type="ECO:0000256" key="3">
    <source>
        <dbReference type="ARBA" id="ARBA00022763"/>
    </source>
</evidence>
<dbReference type="GO" id="GO:0003910">
    <property type="term" value="F:DNA ligase (ATP) activity"/>
    <property type="evidence" value="ECO:0007669"/>
    <property type="project" value="InterPro"/>
</dbReference>
<dbReference type="InterPro" id="IPR036599">
    <property type="entry name" value="DNA_ligase_N_sf"/>
</dbReference>
<evidence type="ECO:0008006" key="8">
    <source>
        <dbReference type="Google" id="ProtNLM"/>
    </source>
</evidence>
<sequence length="925" mass="100561">MTSIEQFMARLSTGPKSPKPKVAKRSKENTPPRVSTSHGQGEFEKPKRRRITLEDHGDNVEANDVEENVDVADVADNVEDQPSEFAWDWEVRVDMARSLWQDACPEPSVKRDSVYFHELIPTIKSAGSLLVIKTVAHLLRQVLMGSEACVDLEALLTLMLHRSGSVCTRMLKDAVQSAFGTAVRASDPGDLADEAQQGRLRQRALFQTKRLKVSDVATVLIDAQKIKGKAVRSSEIILQRLTRLLAGSSSEDQETRHLVRLLLGQVCLPRDVVLRGLAHACVLSKPSLHGGDLAESIARMEDSVVGAYSTRSGDLSTLVAVVLADPTPAGLLSGCCACVGLHVFPTRPQVSKDVGTALRCLGDGPVFAEWLYNGDRAQVHVENGGASMQVFTEDDSLKVAKVAEVISVMRSGLRDVESGIFEVVIMPIRKALGTPPAHLQDTCAKAPLQAAVTVGDNDEVSNVMREKAAADGNTTIDNNTMVTDSPGKTSAEPTAGVRDAVTVCPETFEATKLLETEEKIGVIVSDVLVLNGRPLLAEPLRARRALIPSVIEEQRLLKISRGQELPPGSLDVDHITLALDEALGAQAFSEKQDRDCSRALGIVLKCLDGPSAEFVAGRVSSSWQVVQRPTAKGVEADLKLFNVLDETQRRALPEPSEMHFSVISARRTQTKEGVRDILITQSQFNGTGVTPRWYVDAPSLEAYRALGLDAVVGGKLIPARNMALDDAGALGKVCIQVSDDIAKWEFYHGHPDKCSSDMAAAAAWRRAEHYVVSPVAAARFLVAAMRGSTGTPKLAGVYPLGNVPRGFRSKMFADHNFILGDFFASEVSPVRFDTTLTLKEDYDYTCSHLKEHGAVLRCNRLFISAKHETNSGGACSIRDPEGNEERKNIDILKAKWGRSIRNHHSRPNQVVLSWRDDAAETSLTA</sequence>
<dbReference type="PANTHER" id="PTHR45674:SF4">
    <property type="entry name" value="DNA LIGASE 1"/>
    <property type="match status" value="1"/>
</dbReference>
<keyword evidence="2" id="KW-0436">Ligase</keyword>
<reference evidence="7" key="1">
    <citation type="submission" date="2021-01" db="EMBL/GenBank/DDBJ databases">
        <authorList>
            <person name="Corre E."/>
            <person name="Pelletier E."/>
            <person name="Niang G."/>
            <person name="Scheremetjew M."/>
            <person name="Finn R."/>
            <person name="Kale V."/>
            <person name="Holt S."/>
            <person name="Cochrane G."/>
            <person name="Meng A."/>
            <person name="Brown T."/>
            <person name="Cohen L."/>
        </authorList>
    </citation>
    <scope>NUCLEOTIDE SEQUENCE</scope>
</reference>